<feature type="transmembrane region" description="Helical" evidence="2">
    <location>
        <begin position="273"/>
        <end position="297"/>
    </location>
</feature>
<feature type="transmembrane region" description="Helical" evidence="2">
    <location>
        <begin position="440"/>
        <end position="458"/>
    </location>
</feature>
<feature type="transmembrane region" description="Helical" evidence="2">
    <location>
        <begin position="509"/>
        <end position="530"/>
    </location>
</feature>
<keyword evidence="2" id="KW-1133">Transmembrane helix</keyword>
<feature type="region of interest" description="Disordered" evidence="1">
    <location>
        <begin position="42"/>
        <end position="66"/>
    </location>
</feature>
<name>A0A0S4JJW8_BODSA</name>
<organism evidence="3 4">
    <name type="scientific">Bodo saltans</name>
    <name type="common">Flagellated protozoan</name>
    <dbReference type="NCBI Taxonomy" id="75058"/>
    <lineage>
        <taxon>Eukaryota</taxon>
        <taxon>Discoba</taxon>
        <taxon>Euglenozoa</taxon>
        <taxon>Kinetoplastea</taxon>
        <taxon>Metakinetoplastina</taxon>
        <taxon>Eubodonida</taxon>
        <taxon>Bodonidae</taxon>
        <taxon>Bodo</taxon>
    </lineage>
</organism>
<keyword evidence="2 3" id="KW-0812">Transmembrane</keyword>
<feature type="transmembrane region" description="Helical" evidence="2">
    <location>
        <begin position="318"/>
        <end position="340"/>
    </location>
</feature>
<evidence type="ECO:0000256" key="2">
    <source>
        <dbReference type="SAM" id="Phobius"/>
    </source>
</evidence>
<proteinExistence type="predicted"/>
<reference evidence="4" key="1">
    <citation type="submission" date="2015-09" db="EMBL/GenBank/DDBJ databases">
        <authorList>
            <consortium name="Pathogen Informatics"/>
        </authorList>
    </citation>
    <scope>NUCLEOTIDE SEQUENCE [LARGE SCALE GENOMIC DNA]</scope>
    <source>
        <strain evidence="4">Lake Konstanz</strain>
    </source>
</reference>
<feature type="compositionally biased region" description="Polar residues" evidence="1">
    <location>
        <begin position="42"/>
        <end position="55"/>
    </location>
</feature>
<dbReference type="AlphaFoldDB" id="A0A0S4JJW8"/>
<dbReference type="VEuPathDB" id="TriTrypDB:BSAL_90665"/>
<feature type="transmembrane region" description="Helical" evidence="2">
    <location>
        <begin position="478"/>
        <end position="497"/>
    </location>
</feature>
<accession>A0A0S4JJW8</accession>
<evidence type="ECO:0000313" key="3">
    <source>
        <dbReference type="EMBL" id="CUG90554.1"/>
    </source>
</evidence>
<evidence type="ECO:0000313" key="4">
    <source>
        <dbReference type="Proteomes" id="UP000051952"/>
    </source>
</evidence>
<gene>
    <name evidence="3" type="ORF">BSAL_27490</name>
</gene>
<dbReference type="Proteomes" id="UP000051952">
    <property type="component" value="Unassembled WGS sequence"/>
</dbReference>
<feature type="transmembrane region" description="Helical" evidence="2">
    <location>
        <begin position="352"/>
        <end position="374"/>
    </location>
</feature>
<keyword evidence="2" id="KW-0472">Membrane</keyword>
<dbReference type="EMBL" id="CYKH01001846">
    <property type="protein sequence ID" value="CUG90554.1"/>
    <property type="molecule type" value="Genomic_DNA"/>
</dbReference>
<sequence>MTAAVSSLINPSNPRCVAAPHQYHGDLRQLVGSWSATGSKELSRSSFESETTSLEHLTPSPTTQPTAATRTYAITALPMLLASHSPTVSQDNIRVSKTILLEASSALLMTHRHGRADSSVTAAINGTTSFGPETQTMAMPNKTQSVLPSRTSSKTALGSNALLLRSPTMTNNSYVKSSTLLVNHVATFTSRSRTNAKVTTTSSAVAAAVSVAGLTATLRCAALSCSSSRSAPLTAKAPTAHLSPRSSARATATSSRSTWAIRMILALGTAARLVSSIVLALGAAFALTLVVAVRWRLHAPHDIAELRYAAAHMEQPGWWLAGPFAIAAAPLFSSSLSLISTSIVVGSSASDTVLITASLVLFTVPFGMSFRALLQPAFGGWFIASTRGPTYDEEGVRGWIVGGGMRWGIDVRVASRDHAASSFLHAYGSLFMSMRPHRHWWFLVDMSTSVVVALLAALPTLVVHRDDAATLVPNLCTGALHASTAVQMLFMLAFVVLRPVAIRWEHAAALLQVVLGALSALLTSLTAAGVDGLDDSSNGVAIAQTVIMVVALVGGLVDDGMSVLTSRPTRRARLVVNDTISARQSLAQQMNPTLHDESRHLQVPEVFLPIPPFAVEEGDTVFRDDGAPAGKFAVDFPHTVSSSGRNTARALKYLISCCCVAQQSRMRDAMTLAERHTKQQRAS</sequence>
<protein>
    <submittedName>
        <fullName evidence="3">Transmembrane protein, putative</fullName>
    </submittedName>
</protein>
<feature type="transmembrane region" description="Helical" evidence="2">
    <location>
        <begin position="542"/>
        <end position="564"/>
    </location>
</feature>
<evidence type="ECO:0000256" key="1">
    <source>
        <dbReference type="SAM" id="MobiDB-lite"/>
    </source>
</evidence>
<keyword evidence="4" id="KW-1185">Reference proteome</keyword>